<sequence length="136" mass="15710">MSSVTVVSSVEYKSSPESPVSVRHEELLQPTEDLSGPDKSSLGHRPNELRTRHQFSGRQEQFRRRRVQPYQRRSKRAAHEGVHIEQGNPGIEDKLENRPTALPPAGDRKIQRCYAETHRKESKEVWSDCIVSFFPY</sequence>
<feature type="region of interest" description="Disordered" evidence="1">
    <location>
        <begin position="1"/>
        <end position="107"/>
    </location>
</feature>
<name>A0A8X6JPU7_TRICU</name>
<organism evidence="2 3">
    <name type="scientific">Trichonephila clavata</name>
    <name type="common">Joro spider</name>
    <name type="synonym">Nephila clavata</name>
    <dbReference type="NCBI Taxonomy" id="2740835"/>
    <lineage>
        <taxon>Eukaryota</taxon>
        <taxon>Metazoa</taxon>
        <taxon>Ecdysozoa</taxon>
        <taxon>Arthropoda</taxon>
        <taxon>Chelicerata</taxon>
        <taxon>Arachnida</taxon>
        <taxon>Araneae</taxon>
        <taxon>Araneomorphae</taxon>
        <taxon>Entelegynae</taxon>
        <taxon>Araneoidea</taxon>
        <taxon>Nephilidae</taxon>
        <taxon>Trichonephila</taxon>
    </lineage>
</organism>
<comment type="caution">
    <text evidence="2">The sequence shown here is derived from an EMBL/GenBank/DDBJ whole genome shotgun (WGS) entry which is preliminary data.</text>
</comment>
<protein>
    <submittedName>
        <fullName evidence="2">Uncharacterized protein</fullName>
    </submittedName>
</protein>
<evidence type="ECO:0000313" key="3">
    <source>
        <dbReference type="Proteomes" id="UP000887116"/>
    </source>
</evidence>
<dbReference type="Proteomes" id="UP000887116">
    <property type="component" value="Unassembled WGS sequence"/>
</dbReference>
<dbReference type="AlphaFoldDB" id="A0A8X6JPU7"/>
<proteinExistence type="predicted"/>
<reference evidence="2" key="1">
    <citation type="submission" date="2020-07" db="EMBL/GenBank/DDBJ databases">
        <title>Multicomponent nature underlies the extraordinary mechanical properties of spider dragline silk.</title>
        <authorList>
            <person name="Kono N."/>
            <person name="Nakamura H."/>
            <person name="Mori M."/>
            <person name="Yoshida Y."/>
            <person name="Ohtoshi R."/>
            <person name="Malay A.D."/>
            <person name="Moran D.A.P."/>
            <person name="Tomita M."/>
            <person name="Numata K."/>
            <person name="Arakawa K."/>
        </authorList>
    </citation>
    <scope>NUCLEOTIDE SEQUENCE</scope>
</reference>
<gene>
    <name evidence="2" type="ORF">TNCT_505781</name>
</gene>
<evidence type="ECO:0000313" key="2">
    <source>
        <dbReference type="EMBL" id="GFR34178.1"/>
    </source>
</evidence>
<accession>A0A8X6JPU7</accession>
<evidence type="ECO:0000256" key="1">
    <source>
        <dbReference type="SAM" id="MobiDB-lite"/>
    </source>
</evidence>
<keyword evidence="3" id="KW-1185">Reference proteome</keyword>
<dbReference type="EMBL" id="BMAO01029841">
    <property type="protein sequence ID" value="GFR34178.1"/>
    <property type="molecule type" value="Genomic_DNA"/>
</dbReference>
<feature type="compositionally biased region" description="Polar residues" evidence="1">
    <location>
        <begin position="1"/>
        <end position="18"/>
    </location>
</feature>
<feature type="compositionally biased region" description="Basic residues" evidence="1">
    <location>
        <begin position="63"/>
        <end position="76"/>
    </location>
</feature>